<dbReference type="Proteomes" id="UP000515512">
    <property type="component" value="Chromosome"/>
</dbReference>
<protein>
    <submittedName>
        <fullName evidence="1">Uncharacterized protein</fullName>
    </submittedName>
</protein>
<dbReference type="RefSeq" id="WP_181579404.1">
    <property type="nucleotide sequence ID" value="NZ_CP059399.1"/>
</dbReference>
<proteinExistence type="predicted"/>
<dbReference type="KEGG" id="nhu:H0264_22690"/>
<accession>A0A7D6VED9</accession>
<evidence type="ECO:0000313" key="1">
    <source>
        <dbReference type="EMBL" id="QLY28196.1"/>
    </source>
</evidence>
<organism evidence="1 2">
    <name type="scientific">Nocardia huaxiensis</name>
    <dbReference type="NCBI Taxonomy" id="2755382"/>
    <lineage>
        <taxon>Bacteria</taxon>
        <taxon>Bacillati</taxon>
        <taxon>Actinomycetota</taxon>
        <taxon>Actinomycetes</taxon>
        <taxon>Mycobacteriales</taxon>
        <taxon>Nocardiaceae</taxon>
        <taxon>Nocardia</taxon>
    </lineage>
</organism>
<name>A0A7D6VED9_9NOCA</name>
<reference evidence="1 2" key="1">
    <citation type="submission" date="2020-07" db="EMBL/GenBank/DDBJ databases">
        <authorList>
            <person name="Zhuang K."/>
            <person name="Ran Y."/>
        </authorList>
    </citation>
    <scope>NUCLEOTIDE SEQUENCE [LARGE SCALE GENOMIC DNA]</scope>
    <source>
        <strain evidence="1 2">WCH-YHL-001</strain>
    </source>
</reference>
<sequence>MAQSPALAELIQRDRPNVPFAPGRIGRHEVWIETFTLRETTTVVYHIRHGRVLAMLARSGYREDIAAALLEAVDELMDMPDLGAGVHLRPLGVAGVRLDRAALFGPGHTGFFATRPEFADCALQVVPVHSSELADGDDIEGRARGRVFGKVLGLDHRDWDRLPVPAARVQRVDDSPGGRYRANRRARNMTRPASTIAQDVFDRDLPEALHGPQEITVEGVFGQRFRLRRRFDRVIGTLRLPGDERVHPVDIPRDAGWALFGPLFHTGRFDPADLAEAALRPATPMLELRLRNRYRADDRSWPHTLDSALLWVHEMDAVPGHFVVFEGRSGGCLHMIWRTDPAGGDPLLWLETPDPEAADARGRYVTRTEAAHAVTILAEQDRIALDQ</sequence>
<evidence type="ECO:0000313" key="2">
    <source>
        <dbReference type="Proteomes" id="UP000515512"/>
    </source>
</evidence>
<keyword evidence="2" id="KW-1185">Reference proteome</keyword>
<dbReference type="EMBL" id="CP059399">
    <property type="protein sequence ID" value="QLY28196.1"/>
    <property type="molecule type" value="Genomic_DNA"/>
</dbReference>
<dbReference type="AlphaFoldDB" id="A0A7D6VED9"/>
<gene>
    <name evidence="1" type="ORF">H0264_22690</name>
</gene>